<name>V5GNH4_KALBG</name>
<reference evidence="9" key="1">
    <citation type="journal article" date="2013" name="Genome Announc.">
        <title>Draft genome sequence of Pseudozyma brasiliensis sp. nov. strain GHG001, a high producer of endo-1,4-xylanase isolated from an insect pest of sugarcane.</title>
        <authorList>
            <person name="Oliveira J.V.D.C."/>
            <person name="dos Santos R.A.C."/>
            <person name="Borges T.A."/>
            <person name="Riano-Pachon D.M."/>
            <person name="Goldman G.H."/>
        </authorList>
    </citation>
    <scope>NUCLEOTIDE SEQUENCE [LARGE SCALE GENOMIC DNA]</scope>
    <source>
        <strain evidence="9">GHG001</strain>
    </source>
</reference>
<dbReference type="GeneID" id="27419676"/>
<evidence type="ECO:0000256" key="5">
    <source>
        <dbReference type="ARBA" id="ARBA00023136"/>
    </source>
</evidence>
<evidence type="ECO:0000313" key="8">
    <source>
        <dbReference type="EMBL" id="EST07507.1"/>
    </source>
</evidence>
<dbReference type="HOGENOM" id="CLU_001265_2_0_1"/>
<dbReference type="PANTHER" id="PTHR43791:SF65">
    <property type="entry name" value="MAJOR FACILITATOR SUPERFAMILY (MFS) PROFILE DOMAIN-CONTAINING PROTEIN-RELATED"/>
    <property type="match status" value="1"/>
</dbReference>
<feature type="transmembrane region" description="Helical" evidence="7">
    <location>
        <begin position="492"/>
        <end position="514"/>
    </location>
</feature>
<sequence length="586" mass="66385">MSALPRLAKDAPPVSISAPAAAVDIATDQPRHDSTSSSLADEDKKSNDDLTWSPTSHSNAESLIDDVNAPLSRTHVFQDEKVADHWRQLYETTKYENRHRFDPSFEWTSEEEAKLVRKIDYRILAWSWVMFMSLDLIRKNINRALADNFLTDIGMNQNDFNNGNIVFLASFLSAELPSGLISKKLGADIWVPVQIVSWSVISASQAALTNKAGFFICRCLQGLAQGGFLPDQILYLSYWYTSKELNTRLSWFYTVLGLSQIVGSLLAAAILQLRGLNGLAGWRYLFGFEGLITGIIGIISFFLLSPSPTNTKGILRGKNGWFTEREEKILVNRVLRDDPSKGDMNNREGLTPRALWRALGEKDLWPVYLLGLVVFQPYAPPTTYLSLILKQLGFSTLKSNLLAIPSQFFFAFNTVWYTWLSARLNERGFLASLSNVWNISFLIPLYLLKHSSTTHYNWIRYALITCLTSVPYCHPFLIGWVSQNSNSVRNRAVSLCLYNMSVQVGSILATRIYTNEDKPYYAKGNLALISLAALGIVLSWAVKGYYIWRNNQKKRIWESMSADEQLQYKLTTKEEGSKRLDVQFVH</sequence>
<evidence type="ECO:0000256" key="2">
    <source>
        <dbReference type="ARBA" id="ARBA00022448"/>
    </source>
</evidence>
<dbReference type="GO" id="GO:0016020">
    <property type="term" value="C:membrane"/>
    <property type="evidence" value="ECO:0007669"/>
    <property type="project" value="UniProtKB-SubCell"/>
</dbReference>
<feature type="transmembrane region" description="Helical" evidence="7">
    <location>
        <begin position="459"/>
        <end position="480"/>
    </location>
</feature>
<dbReference type="Proteomes" id="UP000019377">
    <property type="component" value="Unassembled WGS sequence"/>
</dbReference>
<keyword evidence="9" id="KW-1185">Reference proteome</keyword>
<feature type="transmembrane region" description="Helical" evidence="7">
    <location>
        <begin position="284"/>
        <end position="304"/>
    </location>
</feature>
<dbReference type="eggNOG" id="KOG2533">
    <property type="taxonomic scope" value="Eukaryota"/>
</dbReference>
<dbReference type="OrthoDB" id="1935484at2759"/>
<feature type="compositionally biased region" description="Low complexity" evidence="6">
    <location>
        <begin position="10"/>
        <end position="26"/>
    </location>
</feature>
<feature type="region of interest" description="Disordered" evidence="6">
    <location>
        <begin position="1"/>
        <end position="58"/>
    </location>
</feature>
<dbReference type="Gene3D" id="1.20.1250.20">
    <property type="entry name" value="MFS general substrate transporter like domains"/>
    <property type="match status" value="1"/>
</dbReference>
<evidence type="ECO:0000256" key="1">
    <source>
        <dbReference type="ARBA" id="ARBA00004141"/>
    </source>
</evidence>
<dbReference type="STRING" id="1365824.V5GNH4"/>
<feature type="transmembrane region" description="Helical" evidence="7">
    <location>
        <begin position="429"/>
        <end position="447"/>
    </location>
</feature>
<evidence type="ECO:0000256" key="6">
    <source>
        <dbReference type="SAM" id="MobiDB-lite"/>
    </source>
</evidence>
<feature type="transmembrane region" description="Helical" evidence="7">
    <location>
        <begin position="363"/>
        <end position="379"/>
    </location>
</feature>
<proteinExistence type="predicted"/>
<dbReference type="Pfam" id="PF07690">
    <property type="entry name" value="MFS_1"/>
    <property type="match status" value="1"/>
</dbReference>
<feature type="compositionally biased region" description="Polar residues" evidence="6">
    <location>
        <begin position="49"/>
        <end position="58"/>
    </location>
</feature>
<accession>V5GNH4</accession>
<feature type="transmembrane region" description="Helical" evidence="7">
    <location>
        <begin position="526"/>
        <end position="548"/>
    </location>
</feature>
<evidence type="ECO:0008006" key="10">
    <source>
        <dbReference type="Google" id="ProtNLM"/>
    </source>
</evidence>
<feature type="transmembrane region" description="Helical" evidence="7">
    <location>
        <begin position="399"/>
        <end position="417"/>
    </location>
</feature>
<dbReference type="SUPFAM" id="SSF103473">
    <property type="entry name" value="MFS general substrate transporter"/>
    <property type="match status" value="1"/>
</dbReference>
<keyword evidence="3 7" id="KW-0812">Transmembrane</keyword>
<keyword evidence="5 7" id="KW-0472">Membrane</keyword>
<dbReference type="AlphaFoldDB" id="V5GNH4"/>
<organism evidence="8 9">
    <name type="scientific">Kalmanozyma brasiliensis (strain GHG001)</name>
    <name type="common">Yeast</name>
    <name type="synonym">Pseudozyma brasiliensis</name>
    <dbReference type="NCBI Taxonomy" id="1365824"/>
    <lineage>
        <taxon>Eukaryota</taxon>
        <taxon>Fungi</taxon>
        <taxon>Dikarya</taxon>
        <taxon>Basidiomycota</taxon>
        <taxon>Ustilaginomycotina</taxon>
        <taxon>Ustilaginomycetes</taxon>
        <taxon>Ustilaginales</taxon>
        <taxon>Ustilaginaceae</taxon>
        <taxon>Kalmanozyma</taxon>
    </lineage>
</organism>
<evidence type="ECO:0000256" key="3">
    <source>
        <dbReference type="ARBA" id="ARBA00022692"/>
    </source>
</evidence>
<comment type="subcellular location">
    <subcellularLocation>
        <location evidence="1">Membrane</location>
        <topology evidence="1">Multi-pass membrane protein</topology>
    </subcellularLocation>
</comment>
<keyword evidence="2" id="KW-0813">Transport</keyword>
<dbReference type="FunFam" id="1.20.1250.20:FF:000106">
    <property type="entry name" value="MFS transporter, putative"/>
    <property type="match status" value="1"/>
</dbReference>
<dbReference type="PANTHER" id="PTHR43791">
    <property type="entry name" value="PERMEASE-RELATED"/>
    <property type="match status" value="1"/>
</dbReference>
<evidence type="ECO:0000256" key="4">
    <source>
        <dbReference type="ARBA" id="ARBA00022989"/>
    </source>
</evidence>
<dbReference type="InterPro" id="IPR036259">
    <property type="entry name" value="MFS_trans_sf"/>
</dbReference>
<keyword evidence="4 7" id="KW-1133">Transmembrane helix</keyword>
<dbReference type="GO" id="GO:0022857">
    <property type="term" value="F:transmembrane transporter activity"/>
    <property type="evidence" value="ECO:0007669"/>
    <property type="project" value="InterPro"/>
</dbReference>
<evidence type="ECO:0000256" key="7">
    <source>
        <dbReference type="SAM" id="Phobius"/>
    </source>
</evidence>
<protein>
    <recommendedName>
        <fullName evidence="10">Permease of the major facilitator superfamily</fullName>
    </recommendedName>
</protein>
<dbReference type="RefSeq" id="XP_016292496.1">
    <property type="nucleotide sequence ID" value="XM_016437004.1"/>
</dbReference>
<dbReference type="EMBL" id="KI545862">
    <property type="protein sequence ID" value="EST07507.1"/>
    <property type="molecule type" value="Genomic_DNA"/>
</dbReference>
<feature type="transmembrane region" description="Helical" evidence="7">
    <location>
        <begin position="251"/>
        <end position="272"/>
    </location>
</feature>
<evidence type="ECO:0000313" key="9">
    <source>
        <dbReference type="Proteomes" id="UP000019377"/>
    </source>
</evidence>
<dbReference type="OMA" id="RIMLWAW"/>
<gene>
    <name evidence="8" type="ORF">PSEUBRA_SCAF2g02607</name>
</gene>
<dbReference type="InterPro" id="IPR011701">
    <property type="entry name" value="MFS"/>
</dbReference>